<dbReference type="PANTHER" id="PTHR20857:SF15">
    <property type="entry name" value="THIAMINE-PHOSPHATE SYNTHASE"/>
    <property type="match status" value="1"/>
</dbReference>
<evidence type="ECO:0000256" key="4">
    <source>
        <dbReference type="ARBA" id="ARBA00022842"/>
    </source>
</evidence>
<comment type="caution">
    <text evidence="9">Lacks conserved residue(s) required for the propagation of feature annotation.</text>
</comment>
<feature type="binding site" evidence="9">
    <location>
        <position position="92"/>
    </location>
    <ligand>
        <name>Mg(2+)</name>
        <dbReference type="ChEBI" id="CHEBI:18420"/>
    </ligand>
</feature>
<dbReference type="RefSeq" id="WP_405341103.1">
    <property type="nucleotide sequence ID" value="NZ_JBANFI010000008.1"/>
</dbReference>
<dbReference type="InterPro" id="IPR013785">
    <property type="entry name" value="Aldolase_TIM"/>
</dbReference>
<gene>
    <name evidence="9 13" type="primary">thiE</name>
    <name evidence="13" type="ORF">V6U78_11820</name>
</gene>
<feature type="binding site" evidence="9">
    <location>
        <position position="111"/>
    </location>
    <ligand>
        <name>4-amino-2-methyl-5-(diphosphooxymethyl)pyrimidine</name>
        <dbReference type="ChEBI" id="CHEBI:57841"/>
    </ligand>
</feature>
<comment type="pathway">
    <text evidence="1 9 11">Cofactor biosynthesis; thiamine diphosphate biosynthesis; thiamine phosphate from 4-amino-2-methyl-5-diphosphomethylpyrimidine and 4-methyl-5-(2-phosphoethyl)-thiazole: step 1/1.</text>
</comment>
<keyword evidence="14" id="KW-1185">Reference proteome</keyword>
<dbReference type="PANTHER" id="PTHR20857">
    <property type="entry name" value="THIAMINE-PHOSPHATE PYROPHOSPHORYLASE"/>
    <property type="match status" value="1"/>
</dbReference>
<sequence>MTNSGLTGLYAITSARQLHSDFSLLSSTQAAFEGGVQILQYRAKDQDASRALRQARLLARLCREYHVIFLINDDPYLAKACDAHGVHLGQQDCSITQARQLLGPHAIIGQTCHASLDLAQRALDQGADYLAFGRCFPSQTKPEAPPASLDIFQQAARFGLPMVGIGGITPATAGEVVRAGAQMIAVCDSLFNTAQPQQVAQQYQHALQEANSFPFNEVQHDSLSRTF</sequence>
<evidence type="ECO:0000256" key="6">
    <source>
        <dbReference type="ARBA" id="ARBA00047334"/>
    </source>
</evidence>
<evidence type="ECO:0000259" key="12">
    <source>
        <dbReference type="Pfam" id="PF02581"/>
    </source>
</evidence>
<dbReference type="HAMAP" id="MF_00097">
    <property type="entry name" value="TMP_synthase"/>
    <property type="match status" value="1"/>
</dbReference>
<dbReference type="Pfam" id="PF02581">
    <property type="entry name" value="TMP-TENI"/>
    <property type="match status" value="1"/>
</dbReference>
<accession>A0ABW8Q0R8</accession>
<keyword evidence="5 9" id="KW-0784">Thiamine biosynthesis</keyword>
<organism evidence="13 14">
    <name type="scientific">Marinospirillum alkalitolerans</name>
    <dbReference type="NCBI Taxonomy" id="3123374"/>
    <lineage>
        <taxon>Bacteria</taxon>
        <taxon>Pseudomonadati</taxon>
        <taxon>Pseudomonadota</taxon>
        <taxon>Gammaproteobacteria</taxon>
        <taxon>Oceanospirillales</taxon>
        <taxon>Oceanospirillaceae</taxon>
        <taxon>Marinospirillum</taxon>
    </lineage>
</organism>
<dbReference type="EMBL" id="JBANFI010000008">
    <property type="protein sequence ID" value="MFK7161724.1"/>
    <property type="molecule type" value="Genomic_DNA"/>
</dbReference>
<dbReference type="InterPro" id="IPR036206">
    <property type="entry name" value="ThiamineP_synth_sf"/>
</dbReference>
<evidence type="ECO:0000256" key="3">
    <source>
        <dbReference type="ARBA" id="ARBA00022723"/>
    </source>
</evidence>
<keyword evidence="4 9" id="KW-0460">Magnesium</keyword>
<evidence type="ECO:0000256" key="10">
    <source>
        <dbReference type="RuleBase" id="RU003826"/>
    </source>
</evidence>
<feature type="binding site" evidence="9">
    <location>
        <begin position="138"/>
        <end position="140"/>
    </location>
    <ligand>
        <name>2-[(2R,5Z)-2-carboxy-4-methylthiazol-5(2H)-ylidene]ethyl phosphate</name>
        <dbReference type="ChEBI" id="CHEBI:62899"/>
    </ligand>
</feature>
<reference evidence="13 14" key="1">
    <citation type="submission" date="2024-02" db="EMBL/GenBank/DDBJ databases">
        <title>Marinospirillum sp. MEB 164 isolated from Lonar lake sediment.</title>
        <authorList>
            <person name="Joshi A."/>
            <person name="Thite S."/>
        </authorList>
    </citation>
    <scope>NUCLEOTIDE SEQUENCE [LARGE SCALE GENOMIC DNA]</scope>
    <source>
        <strain evidence="13 14">MEB164</strain>
    </source>
</reference>
<comment type="catalytic activity">
    <reaction evidence="7 9 10">
        <text>2-(2-carboxy-4-methylthiazol-5-yl)ethyl phosphate + 4-amino-2-methyl-5-(diphosphooxymethyl)pyrimidine + 2 H(+) = thiamine phosphate + CO2 + diphosphate</text>
        <dbReference type="Rhea" id="RHEA:47848"/>
        <dbReference type="ChEBI" id="CHEBI:15378"/>
        <dbReference type="ChEBI" id="CHEBI:16526"/>
        <dbReference type="ChEBI" id="CHEBI:33019"/>
        <dbReference type="ChEBI" id="CHEBI:37575"/>
        <dbReference type="ChEBI" id="CHEBI:57841"/>
        <dbReference type="ChEBI" id="CHEBI:62890"/>
        <dbReference type="EC" id="2.5.1.3"/>
    </reaction>
</comment>
<comment type="function">
    <text evidence="9">Condenses 4-methyl-5-(beta-hydroxyethyl)thiazole monophosphate (THZ-P) and 2-methyl-4-amino-5-hydroxymethyl pyrimidine pyrophosphate (HMP-PP) to form thiamine monophosphate (TMP).</text>
</comment>
<dbReference type="CDD" id="cd00564">
    <property type="entry name" value="TMP_TenI"/>
    <property type="match status" value="1"/>
</dbReference>
<feature type="binding site" evidence="9">
    <location>
        <position position="73"/>
    </location>
    <ligand>
        <name>Mg(2+)</name>
        <dbReference type="ChEBI" id="CHEBI:18420"/>
    </ligand>
</feature>
<evidence type="ECO:0000256" key="2">
    <source>
        <dbReference type="ARBA" id="ARBA00022679"/>
    </source>
</evidence>
<evidence type="ECO:0000256" key="9">
    <source>
        <dbReference type="HAMAP-Rule" id="MF_00097"/>
    </source>
</evidence>
<dbReference type="Gene3D" id="3.20.20.70">
    <property type="entry name" value="Aldolase class I"/>
    <property type="match status" value="1"/>
</dbReference>
<evidence type="ECO:0000256" key="1">
    <source>
        <dbReference type="ARBA" id="ARBA00005165"/>
    </source>
</evidence>
<comment type="caution">
    <text evidence="13">The sequence shown here is derived from an EMBL/GenBank/DDBJ whole genome shotgun (WGS) entry which is preliminary data.</text>
</comment>
<feature type="binding site" evidence="9">
    <location>
        <position position="167"/>
    </location>
    <ligand>
        <name>2-[(2R,5Z)-2-carboxy-4-methylthiazol-5(2H)-ylidene]ethyl phosphate</name>
        <dbReference type="ChEBI" id="CHEBI:62899"/>
    </ligand>
</feature>
<comment type="catalytic activity">
    <reaction evidence="8 9 10">
        <text>2-[(2R,5Z)-2-carboxy-4-methylthiazol-5(2H)-ylidene]ethyl phosphate + 4-amino-2-methyl-5-(diphosphooxymethyl)pyrimidine + 2 H(+) = thiamine phosphate + CO2 + diphosphate</text>
        <dbReference type="Rhea" id="RHEA:47844"/>
        <dbReference type="ChEBI" id="CHEBI:15378"/>
        <dbReference type="ChEBI" id="CHEBI:16526"/>
        <dbReference type="ChEBI" id="CHEBI:33019"/>
        <dbReference type="ChEBI" id="CHEBI:37575"/>
        <dbReference type="ChEBI" id="CHEBI:57841"/>
        <dbReference type="ChEBI" id="CHEBI:62899"/>
        <dbReference type="EC" id="2.5.1.3"/>
    </reaction>
</comment>
<evidence type="ECO:0000256" key="7">
    <source>
        <dbReference type="ARBA" id="ARBA00047851"/>
    </source>
</evidence>
<dbReference type="InterPro" id="IPR022998">
    <property type="entry name" value="ThiamineP_synth_TenI"/>
</dbReference>
<dbReference type="InterPro" id="IPR034291">
    <property type="entry name" value="TMP_synthase"/>
</dbReference>
<comment type="catalytic activity">
    <reaction evidence="6 9 10">
        <text>4-methyl-5-(2-phosphooxyethyl)-thiazole + 4-amino-2-methyl-5-(diphosphooxymethyl)pyrimidine + H(+) = thiamine phosphate + diphosphate</text>
        <dbReference type="Rhea" id="RHEA:22328"/>
        <dbReference type="ChEBI" id="CHEBI:15378"/>
        <dbReference type="ChEBI" id="CHEBI:33019"/>
        <dbReference type="ChEBI" id="CHEBI:37575"/>
        <dbReference type="ChEBI" id="CHEBI:57841"/>
        <dbReference type="ChEBI" id="CHEBI:58296"/>
        <dbReference type="EC" id="2.5.1.3"/>
    </reaction>
</comment>
<comment type="similarity">
    <text evidence="9 10">Belongs to the thiamine-phosphate synthase family.</text>
</comment>
<evidence type="ECO:0000256" key="11">
    <source>
        <dbReference type="RuleBase" id="RU004253"/>
    </source>
</evidence>
<protein>
    <recommendedName>
        <fullName evidence="9">Thiamine-phosphate synthase</fullName>
        <shortName evidence="9">TP synthase</shortName>
        <shortName evidence="9">TPS</shortName>
        <ecNumber evidence="9">2.5.1.3</ecNumber>
    </recommendedName>
    <alternativeName>
        <fullName evidence="9">Thiamine-phosphate pyrophosphorylase</fullName>
        <shortName evidence="9">TMP pyrophosphorylase</shortName>
        <shortName evidence="9">TMP-PPase</shortName>
    </alternativeName>
</protein>
<evidence type="ECO:0000256" key="5">
    <source>
        <dbReference type="ARBA" id="ARBA00022977"/>
    </source>
</evidence>
<dbReference type="EC" id="2.5.1.3" evidence="9"/>
<feature type="binding site" evidence="9">
    <location>
        <position position="141"/>
    </location>
    <ligand>
        <name>4-amino-2-methyl-5-(diphosphooxymethyl)pyrimidine</name>
        <dbReference type="ChEBI" id="CHEBI:57841"/>
    </ligand>
</feature>
<feature type="binding site" evidence="9">
    <location>
        <position position="72"/>
    </location>
    <ligand>
        <name>4-amino-2-methyl-5-(diphosphooxymethyl)pyrimidine</name>
        <dbReference type="ChEBI" id="CHEBI:57841"/>
    </ligand>
</feature>
<dbReference type="Proteomes" id="UP001621714">
    <property type="component" value="Unassembled WGS sequence"/>
</dbReference>
<evidence type="ECO:0000313" key="13">
    <source>
        <dbReference type="EMBL" id="MFK7161724.1"/>
    </source>
</evidence>
<evidence type="ECO:0000256" key="8">
    <source>
        <dbReference type="ARBA" id="ARBA00047883"/>
    </source>
</evidence>
<proteinExistence type="inferred from homology"/>
<feature type="binding site" evidence="9">
    <location>
        <begin position="40"/>
        <end position="44"/>
    </location>
    <ligand>
        <name>4-amino-2-methyl-5-(diphosphooxymethyl)pyrimidine</name>
        <dbReference type="ChEBI" id="CHEBI:57841"/>
    </ligand>
</feature>
<dbReference type="SUPFAM" id="SSF51391">
    <property type="entry name" value="Thiamin phosphate synthase"/>
    <property type="match status" value="1"/>
</dbReference>
<feature type="domain" description="Thiamine phosphate synthase/TenI" evidence="12">
    <location>
        <begin position="9"/>
        <end position="188"/>
    </location>
</feature>
<keyword evidence="2 9" id="KW-0808">Transferase</keyword>
<keyword evidence="3 9" id="KW-0479">Metal-binding</keyword>
<dbReference type="GO" id="GO:0004789">
    <property type="term" value="F:thiamine-phosphate diphosphorylase activity"/>
    <property type="evidence" value="ECO:0007669"/>
    <property type="project" value="UniProtKB-EC"/>
</dbReference>
<evidence type="ECO:0000313" key="14">
    <source>
        <dbReference type="Proteomes" id="UP001621714"/>
    </source>
</evidence>
<comment type="cofactor">
    <cofactor evidence="9">
        <name>Mg(2+)</name>
        <dbReference type="ChEBI" id="CHEBI:18420"/>
    </cofactor>
    <text evidence="9">Binds 1 Mg(2+) ion per subunit.</text>
</comment>
<dbReference type="NCBIfam" id="TIGR00693">
    <property type="entry name" value="thiE"/>
    <property type="match status" value="1"/>
</dbReference>
<name>A0ABW8Q0R8_9GAMM</name>